<dbReference type="PANTHER" id="PTHR33746">
    <property type="entry name" value="RUBRERYTHRIN"/>
    <property type="match status" value="1"/>
</dbReference>
<dbReference type="SUPFAM" id="SSF47240">
    <property type="entry name" value="Ferritin-like"/>
    <property type="match status" value="1"/>
</dbReference>
<dbReference type="CDD" id="cd01041">
    <property type="entry name" value="Rubrerythrin"/>
    <property type="match status" value="1"/>
</dbReference>
<protein>
    <recommendedName>
        <fullName evidence="1">Rubrerythrin diiron-binding domain-containing protein</fullName>
    </recommendedName>
</protein>
<evidence type="ECO:0000313" key="3">
    <source>
        <dbReference type="Proteomes" id="UP000617743"/>
    </source>
</evidence>
<dbReference type="PANTHER" id="PTHR33746:SF4">
    <property type="entry name" value="RUBRERYTHRIN"/>
    <property type="match status" value="1"/>
</dbReference>
<reference evidence="3" key="1">
    <citation type="journal article" date="2019" name="Int. J. Syst. Evol. Microbiol.">
        <title>The Global Catalogue of Microorganisms (GCM) 10K type strain sequencing project: providing services to taxonomists for standard genome sequencing and annotation.</title>
        <authorList>
            <consortium name="The Broad Institute Genomics Platform"/>
            <consortium name="The Broad Institute Genome Sequencing Center for Infectious Disease"/>
            <person name="Wu L."/>
            <person name="Ma J."/>
        </authorList>
    </citation>
    <scope>NUCLEOTIDE SEQUENCE [LARGE SCALE GENOMIC DNA]</scope>
    <source>
        <strain evidence="3">JCM 4866</strain>
    </source>
</reference>
<dbReference type="Proteomes" id="UP000617743">
    <property type="component" value="Unassembled WGS sequence"/>
</dbReference>
<name>A0ABQ2XEY7_9ACTN</name>
<evidence type="ECO:0000259" key="1">
    <source>
        <dbReference type="Pfam" id="PF02915"/>
    </source>
</evidence>
<dbReference type="RefSeq" id="WP_190052498.1">
    <property type="nucleotide sequence ID" value="NZ_BMWC01000007.1"/>
</dbReference>
<sequence length="154" mass="16244">MAQPSNGLVGELRATLAAEATAVQRYTYFAQVAEIEGHGETARAFRELAESVACVAHGHLDALQDIADPHTLQTVGDTRLNLAASVADMLHEANEVYPRLATDAREEGRDDVASWLTTLGSLKRAHLARCEQLLNTLEAPLPAGAATTEGGAGA</sequence>
<organism evidence="2 3">
    <name type="scientific">Streptomyces lomondensis</name>
    <dbReference type="NCBI Taxonomy" id="68229"/>
    <lineage>
        <taxon>Bacteria</taxon>
        <taxon>Bacillati</taxon>
        <taxon>Actinomycetota</taxon>
        <taxon>Actinomycetes</taxon>
        <taxon>Kitasatosporales</taxon>
        <taxon>Streptomycetaceae</taxon>
        <taxon>Streptomyces</taxon>
    </lineage>
</organism>
<keyword evidence="3" id="KW-1185">Reference proteome</keyword>
<dbReference type="EMBL" id="BMWC01000007">
    <property type="protein sequence ID" value="GGX13804.1"/>
    <property type="molecule type" value="Genomic_DNA"/>
</dbReference>
<accession>A0ABQ2XEY7</accession>
<dbReference type="InterPro" id="IPR012347">
    <property type="entry name" value="Ferritin-like"/>
</dbReference>
<comment type="caution">
    <text evidence="2">The sequence shown here is derived from an EMBL/GenBank/DDBJ whole genome shotgun (WGS) entry which is preliminary data.</text>
</comment>
<dbReference type="InterPro" id="IPR052753">
    <property type="entry name" value="Rbr2/Nigerythrin"/>
</dbReference>
<dbReference type="InterPro" id="IPR009078">
    <property type="entry name" value="Ferritin-like_SF"/>
</dbReference>
<evidence type="ECO:0000313" key="2">
    <source>
        <dbReference type="EMBL" id="GGX13804.1"/>
    </source>
</evidence>
<gene>
    <name evidence="2" type="ORF">GCM10010383_49820</name>
</gene>
<dbReference type="InterPro" id="IPR003251">
    <property type="entry name" value="Rr_diiron-bd_dom"/>
</dbReference>
<dbReference type="Pfam" id="PF02915">
    <property type="entry name" value="Rubrerythrin"/>
    <property type="match status" value="1"/>
</dbReference>
<proteinExistence type="predicted"/>
<dbReference type="Gene3D" id="1.20.1260.10">
    <property type="match status" value="1"/>
</dbReference>
<feature type="domain" description="Rubrerythrin diiron-binding" evidence="1">
    <location>
        <begin position="12"/>
        <end position="133"/>
    </location>
</feature>